<protein>
    <submittedName>
        <fullName evidence="5">AraC family transcriptional regulator</fullName>
    </submittedName>
</protein>
<dbReference type="Proteomes" id="UP000290106">
    <property type="component" value="Unassembled WGS sequence"/>
</dbReference>
<dbReference type="Pfam" id="PF12833">
    <property type="entry name" value="HTH_18"/>
    <property type="match status" value="1"/>
</dbReference>
<name>A0A4Q1RGQ8_9FIRM</name>
<feature type="domain" description="HTH araC/xylS-type" evidence="4">
    <location>
        <begin position="219"/>
        <end position="317"/>
    </location>
</feature>
<keyword evidence="3" id="KW-0804">Transcription</keyword>
<gene>
    <name evidence="5" type="ORF">ETP43_06065</name>
</gene>
<accession>A0A4Q1RGQ8</accession>
<dbReference type="SUPFAM" id="SSF46689">
    <property type="entry name" value="Homeodomain-like"/>
    <property type="match status" value="2"/>
</dbReference>
<evidence type="ECO:0000256" key="1">
    <source>
        <dbReference type="ARBA" id="ARBA00023015"/>
    </source>
</evidence>
<evidence type="ECO:0000259" key="4">
    <source>
        <dbReference type="PROSITE" id="PS01124"/>
    </source>
</evidence>
<dbReference type="PANTHER" id="PTHR43280:SF2">
    <property type="entry name" value="HTH-TYPE TRANSCRIPTIONAL REGULATOR EXSA"/>
    <property type="match status" value="1"/>
</dbReference>
<organism evidence="5 6">
    <name type="scientific">Blautia faecicola</name>
    <dbReference type="NCBI Taxonomy" id="2509240"/>
    <lineage>
        <taxon>Bacteria</taxon>
        <taxon>Bacillati</taxon>
        <taxon>Bacillota</taxon>
        <taxon>Clostridia</taxon>
        <taxon>Lachnospirales</taxon>
        <taxon>Lachnospiraceae</taxon>
        <taxon>Blautia</taxon>
    </lineage>
</organism>
<keyword evidence="1" id="KW-0805">Transcription regulation</keyword>
<dbReference type="OrthoDB" id="9778008at2"/>
<dbReference type="SMART" id="SM00342">
    <property type="entry name" value="HTH_ARAC"/>
    <property type="match status" value="1"/>
</dbReference>
<keyword evidence="2" id="KW-0238">DNA-binding</keyword>
<evidence type="ECO:0000313" key="6">
    <source>
        <dbReference type="Proteomes" id="UP000290106"/>
    </source>
</evidence>
<dbReference type="InterPro" id="IPR018060">
    <property type="entry name" value="HTH_AraC"/>
</dbReference>
<comment type="caution">
    <text evidence="5">The sequence shown here is derived from an EMBL/GenBank/DDBJ whole genome shotgun (WGS) entry which is preliminary data.</text>
</comment>
<dbReference type="PRINTS" id="PR00032">
    <property type="entry name" value="HTHARAC"/>
</dbReference>
<dbReference type="PANTHER" id="PTHR43280">
    <property type="entry name" value="ARAC-FAMILY TRANSCRIPTIONAL REGULATOR"/>
    <property type="match status" value="1"/>
</dbReference>
<evidence type="ECO:0000256" key="3">
    <source>
        <dbReference type="ARBA" id="ARBA00023163"/>
    </source>
</evidence>
<dbReference type="EMBL" id="SDKC01000001">
    <property type="protein sequence ID" value="RXS74826.1"/>
    <property type="molecule type" value="Genomic_DNA"/>
</dbReference>
<dbReference type="PROSITE" id="PS01124">
    <property type="entry name" value="HTH_ARAC_FAMILY_2"/>
    <property type="match status" value="1"/>
</dbReference>
<evidence type="ECO:0000313" key="5">
    <source>
        <dbReference type="EMBL" id="RXS74826.1"/>
    </source>
</evidence>
<dbReference type="Gene3D" id="1.10.10.60">
    <property type="entry name" value="Homeodomain-like"/>
    <property type="match status" value="2"/>
</dbReference>
<dbReference type="AlphaFoldDB" id="A0A4Q1RGQ8"/>
<dbReference type="GO" id="GO:0043565">
    <property type="term" value="F:sequence-specific DNA binding"/>
    <property type="evidence" value="ECO:0007669"/>
    <property type="project" value="InterPro"/>
</dbReference>
<dbReference type="InterPro" id="IPR009057">
    <property type="entry name" value="Homeodomain-like_sf"/>
</dbReference>
<proteinExistence type="predicted"/>
<dbReference type="InterPro" id="IPR003313">
    <property type="entry name" value="AraC-bd"/>
</dbReference>
<dbReference type="GO" id="GO:0003700">
    <property type="term" value="F:DNA-binding transcription factor activity"/>
    <property type="evidence" value="ECO:0007669"/>
    <property type="project" value="InterPro"/>
</dbReference>
<reference evidence="5 6" key="1">
    <citation type="submission" date="2019-01" db="EMBL/GenBank/DDBJ databases">
        <title>Blautia sp. nov. KGMB01111 isolated human feces.</title>
        <authorList>
            <person name="Park J.-E."/>
            <person name="Kim J.-S."/>
            <person name="Park S.-H."/>
        </authorList>
    </citation>
    <scope>NUCLEOTIDE SEQUENCE [LARGE SCALE GENOMIC DNA]</scope>
    <source>
        <strain evidence="5 6">KGMB01111</strain>
    </source>
</reference>
<sequence>MIKYRYLIMTGGTFMNQTSQQPGLKEKQSHGTRLFPCAYYHFSNLSYRLRVRHHWHEEVEVVYLQHGSYKLDINMEPYGTDQECFLFLNSGELHSLRSVSVEFDEQAIVFSPSMLLFHNYDSIDELILLPLAQNKLTFPRFLDQTSPFFPAFRSCYQQISRIFSKNNETLITGEQILTDNVIAQLQIKAGILQLIGILMEAGLMRQSPGSESQKITAIKTILSYITEHYQEKLYVQDLASQINMNEQYFCRFFKRSIGKTPIDYINDYRLNKVIRLLETGDAPVTEVCLECGFNNMGNFQRLFKRKTGTTPLQYRKLYLARKSE</sequence>
<dbReference type="PROSITE" id="PS00041">
    <property type="entry name" value="HTH_ARAC_FAMILY_1"/>
    <property type="match status" value="1"/>
</dbReference>
<keyword evidence="6" id="KW-1185">Reference proteome</keyword>
<dbReference type="InterPro" id="IPR018062">
    <property type="entry name" value="HTH_AraC-typ_CS"/>
</dbReference>
<evidence type="ECO:0000256" key="2">
    <source>
        <dbReference type="ARBA" id="ARBA00023125"/>
    </source>
</evidence>
<dbReference type="Pfam" id="PF02311">
    <property type="entry name" value="AraC_binding"/>
    <property type="match status" value="1"/>
</dbReference>
<dbReference type="InterPro" id="IPR020449">
    <property type="entry name" value="Tscrpt_reg_AraC-type_HTH"/>
</dbReference>